<dbReference type="GO" id="GO:0042910">
    <property type="term" value="F:xenobiotic transmembrane transporter activity"/>
    <property type="evidence" value="ECO:0007669"/>
    <property type="project" value="TreeGrafter"/>
</dbReference>
<dbReference type="InterPro" id="IPR027463">
    <property type="entry name" value="AcrB_DN_DC_subdom"/>
</dbReference>
<feature type="transmembrane region" description="Helical" evidence="1">
    <location>
        <begin position="679"/>
        <end position="699"/>
    </location>
</feature>
<proteinExistence type="predicted"/>
<dbReference type="PRINTS" id="PR00702">
    <property type="entry name" value="ACRIFLAVINRP"/>
</dbReference>
<comment type="caution">
    <text evidence="2">The sequence shown here is derived from an EMBL/GenBank/DDBJ whole genome shotgun (WGS) entry which is preliminary data.</text>
</comment>
<dbReference type="SUPFAM" id="SSF82693">
    <property type="entry name" value="Multidrug efflux transporter AcrB pore domain, PN1, PN2, PC1 and PC2 subdomains"/>
    <property type="match status" value="1"/>
</dbReference>
<dbReference type="InterPro" id="IPR001036">
    <property type="entry name" value="Acrflvin-R"/>
</dbReference>
<accession>A0A660SDZ4</accession>
<dbReference type="Gene3D" id="1.20.1640.10">
    <property type="entry name" value="Multidrug efflux transporter AcrB transmembrane domain"/>
    <property type="match status" value="2"/>
</dbReference>
<dbReference type="Gene3D" id="3.30.70.1440">
    <property type="entry name" value="Multidrug efflux transporter AcrB pore domain"/>
    <property type="match status" value="1"/>
</dbReference>
<feature type="transmembrane region" description="Helical" evidence="1">
    <location>
        <begin position="220"/>
        <end position="240"/>
    </location>
</feature>
<organism evidence="2 3">
    <name type="scientific">candidate division TA06 bacterium</name>
    <dbReference type="NCBI Taxonomy" id="2250710"/>
    <lineage>
        <taxon>Bacteria</taxon>
        <taxon>Bacteria division TA06</taxon>
    </lineage>
</organism>
<dbReference type="SUPFAM" id="SSF82866">
    <property type="entry name" value="Multidrug efflux transporter AcrB transmembrane domain"/>
    <property type="match status" value="2"/>
</dbReference>
<dbReference type="PANTHER" id="PTHR32063:SF0">
    <property type="entry name" value="SWARMING MOTILITY PROTEIN SWRC"/>
    <property type="match status" value="1"/>
</dbReference>
<name>A0A660SDZ4_UNCT6</name>
<dbReference type="Gene3D" id="3.30.70.1320">
    <property type="entry name" value="Multidrug efflux transporter AcrB pore domain like"/>
    <property type="match status" value="1"/>
</dbReference>
<gene>
    <name evidence="2" type="ORF">DRP43_04995</name>
</gene>
<feature type="transmembrane region" description="Helical" evidence="1">
    <location>
        <begin position="652"/>
        <end position="672"/>
    </location>
</feature>
<evidence type="ECO:0000313" key="2">
    <source>
        <dbReference type="EMBL" id="RKX68897.1"/>
    </source>
</evidence>
<dbReference type="GO" id="GO:0005886">
    <property type="term" value="C:plasma membrane"/>
    <property type="evidence" value="ECO:0007669"/>
    <property type="project" value="TreeGrafter"/>
</dbReference>
<keyword evidence="1" id="KW-0812">Transmembrane</keyword>
<feature type="transmembrane region" description="Helical" evidence="1">
    <location>
        <begin position="175"/>
        <end position="200"/>
    </location>
</feature>
<feature type="non-terminal residue" evidence="2">
    <location>
        <position position="1"/>
    </location>
</feature>
<feature type="transmembrane region" description="Helical" evidence="1">
    <location>
        <begin position="126"/>
        <end position="142"/>
    </location>
</feature>
<dbReference type="Proteomes" id="UP000271125">
    <property type="component" value="Unassembled WGS sequence"/>
</dbReference>
<sequence>LNVSAGHLVKRQNEFLLRTVGEYKSIKEIENTPVSVTKSGSVIYVKDIAKVVDGFKEERYYIRTNKKPTVMMMVTKESGANTLKVSNRVKERLDEIRQELPQNIEFYEIFDQGFIVNKVTTKTSTNAIQGALLAIIVMFLFLRNWRPTFAISFAIPVSIIATFIPIYLAKYSLNIMTLGGLALGVGMLVDNAVVVIENIYRHLEMGKNRITAAKIGASEVGMAITASTLTTIAVFFPVIFGGGMVGHLVRGLALTVAFALFASLFVALTIVPMIASILFKKRSSAAEYKKAAGESAFNKLKTTYLKVLNWTLKHRAKTLIPVAILFIISIALIPVIGTEFIPKSDMPMQVLKLRMPVGTNLKETNMVISQLEDIVSNIKEVKYVMGMAGPMTEAGASADPGNPSDVNEGTVFFRLVNKEDRNRTSDEILEEIRKNTPKLEGTELTVMDMSGQMMGGEEAPITIKIFGKDLSELKSISNEIERRIVDIRGIRDVDNSVKEGKPELHLIIDRDKAFRYGLTTAQVASAVRTATYGTVAGIFREAGDEIDIRVRMNEESRNSLQDVENINITSPIGFTIPLKQVVHIEKGEGPIKISREHQTRKATITANVFGRDLGSTVKEIQTAIKDVKVNLPSGYFIEIGGSYKNMKDSFTILLYALLLAMIVVYVIMASLFESFTHPLVIMFTLPLAIIGVVLLLLITGTALSIPSFVGIIILAGIVVNNGIVLIDHTNQLRRQGLEKHQALIQAGGDRIRPVLITAITTIFGMLPMAISTSQGAEMRAPMAISVIGGLITATFFTLLVIPTIYSIVDHISYKTEKGIMKTLQGKD</sequence>
<evidence type="ECO:0000256" key="1">
    <source>
        <dbReference type="SAM" id="Phobius"/>
    </source>
</evidence>
<dbReference type="EMBL" id="QNBD01000232">
    <property type="protein sequence ID" value="RKX68897.1"/>
    <property type="molecule type" value="Genomic_DNA"/>
</dbReference>
<dbReference type="Gene3D" id="3.30.2090.10">
    <property type="entry name" value="Multidrug efflux transporter AcrB TolC docking domain, DN and DC subdomains"/>
    <property type="match status" value="2"/>
</dbReference>
<protein>
    <recommendedName>
        <fullName evidence="4">AcrB/AcrD/AcrF family protein</fullName>
    </recommendedName>
</protein>
<evidence type="ECO:0000313" key="3">
    <source>
        <dbReference type="Proteomes" id="UP000271125"/>
    </source>
</evidence>
<reference evidence="2 3" key="1">
    <citation type="submission" date="2018-06" db="EMBL/GenBank/DDBJ databases">
        <title>Extensive metabolic versatility and redundancy in microbially diverse, dynamic hydrothermal sediments.</title>
        <authorList>
            <person name="Dombrowski N."/>
            <person name="Teske A."/>
            <person name="Baker B.J."/>
        </authorList>
    </citation>
    <scope>NUCLEOTIDE SEQUENCE [LARGE SCALE GENOMIC DNA]</scope>
    <source>
        <strain evidence="2">B10_G13</strain>
    </source>
</reference>
<feature type="transmembrane region" description="Helical" evidence="1">
    <location>
        <begin position="252"/>
        <end position="279"/>
    </location>
</feature>
<feature type="transmembrane region" description="Helical" evidence="1">
    <location>
        <begin position="705"/>
        <end position="726"/>
    </location>
</feature>
<dbReference type="Pfam" id="PF00873">
    <property type="entry name" value="ACR_tran"/>
    <property type="match status" value="1"/>
</dbReference>
<keyword evidence="1" id="KW-1133">Transmembrane helix</keyword>
<dbReference type="PANTHER" id="PTHR32063">
    <property type="match status" value="1"/>
</dbReference>
<feature type="transmembrane region" description="Helical" evidence="1">
    <location>
        <begin position="782"/>
        <end position="808"/>
    </location>
</feature>
<feature type="transmembrane region" description="Helical" evidence="1">
    <location>
        <begin position="751"/>
        <end position="770"/>
    </location>
</feature>
<feature type="transmembrane region" description="Helical" evidence="1">
    <location>
        <begin position="149"/>
        <end position="169"/>
    </location>
</feature>
<dbReference type="Gene3D" id="3.30.70.1430">
    <property type="entry name" value="Multidrug efflux transporter AcrB pore domain"/>
    <property type="match status" value="1"/>
</dbReference>
<evidence type="ECO:0008006" key="4">
    <source>
        <dbReference type="Google" id="ProtNLM"/>
    </source>
</evidence>
<feature type="transmembrane region" description="Helical" evidence="1">
    <location>
        <begin position="318"/>
        <end position="337"/>
    </location>
</feature>
<dbReference type="SUPFAM" id="SSF82714">
    <property type="entry name" value="Multidrug efflux transporter AcrB TolC docking domain, DN and DC subdomains"/>
    <property type="match status" value="1"/>
</dbReference>
<dbReference type="AlphaFoldDB" id="A0A660SDZ4"/>
<keyword evidence="1" id="KW-0472">Membrane</keyword>